<dbReference type="PANTHER" id="PTHR24186:SF36">
    <property type="entry name" value="SERINE_THREONINE-PROTEIN PHOSPHATASE 6 REGULATORY ANKYRIN REPEAT SUBUNIT A-LIKE"/>
    <property type="match status" value="1"/>
</dbReference>
<gene>
    <name evidence="3" type="ORF">LWI28_018532</name>
</gene>
<comment type="caution">
    <text evidence="3">The sequence shown here is derived from an EMBL/GenBank/DDBJ whole genome shotgun (WGS) entry which is preliminary data.</text>
</comment>
<evidence type="ECO:0000313" key="4">
    <source>
        <dbReference type="Proteomes" id="UP001064489"/>
    </source>
</evidence>
<sequence>MLLIEDRSAAYKADNEGKTALHVAAGLGRVDIMQEFISRRPGCCEPVDNRGWNVLHFASTRKNRKAVGLILQNPLLGNLVNEKDKKGNTPFLHAASMRFIIKHPKVDVQVFNNDNQNHSSVSDTLSTISFRYAEDVLNFFRSGLPLIRTKSQV</sequence>
<dbReference type="EMBL" id="JAJSOW010000003">
    <property type="protein sequence ID" value="KAI9195833.1"/>
    <property type="molecule type" value="Genomic_DNA"/>
</dbReference>
<keyword evidence="1" id="KW-0677">Repeat</keyword>
<dbReference type="PANTHER" id="PTHR24186">
    <property type="entry name" value="PROTEIN PHOSPHATASE 1 REGULATORY SUBUNIT"/>
    <property type="match status" value="1"/>
</dbReference>
<proteinExistence type="predicted"/>
<accession>A0AAD5JDI4</accession>
<dbReference type="GO" id="GO:0005886">
    <property type="term" value="C:plasma membrane"/>
    <property type="evidence" value="ECO:0007669"/>
    <property type="project" value="TreeGrafter"/>
</dbReference>
<dbReference type="InterPro" id="IPR036770">
    <property type="entry name" value="Ankyrin_rpt-contain_sf"/>
</dbReference>
<reference evidence="3" key="2">
    <citation type="submission" date="2023-02" db="EMBL/GenBank/DDBJ databases">
        <authorList>
            <person name="Swenson N.G."/>
            <person name="Wegrzyn J.L."/>
            <person name="Mcevoy S.L."/>
        </authorList>
    </citation>
    <scope>NUCLEOTIDE SEQUENCE</scope>
    <source>
        <strain evidence="3">91603</strain>
        <tissue evidence="3">Leaf</tissue>
    </source>
</reference>
<dbReference type="AlphaFoldDB" id="A0AAD5JDI4"/>
<evidence type="ECO:0000313" key="3">
    <source>
        <dbReference type="EMBL" id="KAI9195833.1"/>
    </source>
</evidence>
<dbReference type="InterPro" id="IPR002110">
    <property type="entry name" value="Ankyrin_rpt"/>
</dbReference>
<keyword evidence="2" id="KW-0040">ANK repeat</keyword>
<dbReference type="Pfam" id="PF12796">
    <property type="entry name" value="Ank_2"/>
    <property type="match status" value="1"/>
</dbReference>
<name>A0AAD5JDI4_ACENE</name>
<keyword evidence="4" id="KW-1185">Reference proteome</keyword>
<evidence type="ECO:0000256" key="2">
    <source>
        <dbReference type="ARBA" id="ARBA00023043"/>
    </source>
</evidence>
<protein>
    <submittedName>
        <fullName evidence="3">Uncharacterized protein</fullName>
    </submittedName>
</protein>
<dbReference type="SUPFAM" id="SSF48403">
    <property type="entry name" value="Ankyrin repeat"/>
    <property type="match status" value="1"/>
</dbReference>
<dbReference type="Proteomes" id="UP001064489">
    <property type="component" value="Chromosome 1"/>
</dbReference>
<evidence type="ECO:0000256" key="1">
    <source>
        <dbReference type="ARBA" id="ARBA00022737"/>
    </source>
</evidence>
<dbReference type="Gene3D" id="1.25.40.20">
    <property type="entry name" value="Ankyrin repeat-containing domain"/>
    <property type="match status" value="1"/>
</dbReference>
<organism evidence="3 4">
    <name type="scientific">Acer negundo</name>
    <name type="common">Box elder</name>
    <dbReference type="NCBI Taxonomy" id="4023"/>
    <lineage>
        <taxon>Eukaryota</taxon>
        <taxon>Viridiplantae</taxon>
        <taxon>Streptophyta</taxon>
        <taxon>Embryophyta</taxon>
        <taxon>Tracheophyta</taxon>
        <taxon>Spermatophyta</taxon>
        <taxon>Magnoliopsida</taxon>
        <taxon>eudicotyledons</taxon>
        <taxon>Gunneridae</taxon>
        <taxon>Pentapetalae</taxon>
        <taxon>rosids</taxon>
        <taxon>malvids</taxon>
        <taxon>Sapindales</taxon>
        <taxon>Sapindaceae</taxon>
        <taxon>Hippocastanoideae</taxon>
        <taxon>Acereae</taxon>
        <taxon>Acer</taxon>
    </lineage>
</organism>
<reference evidence="3" key="1">
    <citation type="journal article" date="2022" name="Plant J.">
        <title>Strategies of tolerance reflected in two North American maple genomes.</title>
        <authorList>
            <person name="McEvoy S.L."/>
            <person name="Sezen U.U."/>
            <person name="Trouern-Trend A."/>
            <person name="McMahon S.M."/>
            <person name="Schaberg P.G."/>
            <person name="Yang J."/>
            <person name="Wegrzyn J.L."/>
            <person name="Swenson N.G."/>
        </authorList>
    </citation>
    <scope>NUCLEOTIDE SEQUENCE</scope>
    <source>
        <strain evidence="3">91603</strain>
    </source>
</reference>